<evidence type="ECO:0000313" key="2">
    <source>
        <dbReference type="Proteomes" id="UP000077628"/>
    </source>
</evidence>
<comment type="caution">
    <text evidence="1">The sequence shown here is derived from an EMBL/GenBank/DDBJ whole genome shotgun (WGS) entry which is preliminary data.</text>
</comment>
<gene>
    <name evidence="1" type="ORF">A1355_22805</name>
</gene>
<dbReference type="STRING" id="702114.A1355_22805"/>
<dbReference type="Proteomes" id="UP000077628">
    <property type="component" value="Unassembled WGS sequence"/>
</dbReference>
<dbReference type="InterPro" id="IPR021074">
    <property type="entry name" value="Formate_DH_dsu"/>
</dbReference>
<dbReference type="Pfam" id="PF11390">
    <property type="entry name" value="FdsD"/>
    <property type="match status" value="1"/>
</dbReference>
<keyword evidence="2" id="KW-1185">Reference proteome</keyword>
<protein>
    <submittedName>
        <fullName evidence="1">Uncharacterized protein</fullName>
    </submittedName>
</protein>
<evidence type="ECO:0000313" key="1">
    <source>
        <dbReference type="EMBL" id="OAI22043.1"/>
    </source>
</evidence>
<reference evidence="2" key="1">
    <citation type="submission" date="2016-03" db="EMBL/GenBank/DDBJ databases">
        <authorList>
            <person name="Heylen K."/>
            <person name="De Vos P."/>
            <person name="Vekeman B."/>
        </authorList>
    </citation>
    <scope>NUCLEOTIDE SEQUENCE [LARGE SCALE GENOMIC DNA]</scope>
    <source>
        <strain evidence="2">R-45383</strain>
    </source>
</reference>
<accession>A0A177NXQ1</accession>
<sequence length="87" mass="9958">MQHRIYERLISAPAPTKTLEQLLNNLNDVGRFYEAYPEEEAVQGLVSHMREFMAPSLRRQVVAHLSHGGVGMKTIVRTAVRRLKELT</sequence>
<organism evidence="1 2">
    <name type="scientific">Methylomonas koyamae</name>
    <dbReference type="NCBI Taxonomy" id="702114"/>
    <lineage>
        <taxon>Bacteria</taxon>
        <taxon>Pseudomonadati</taxon>
        <taxon>Pseudomonadota</taxon>
        <taxon>Gammaproteobacteria</taxon>
        <taxon>Methylococcales</taxon>
        <taxon>Methylococcaceae</taxon>
        <taxon>Methylomonas</taxon>
    </lineage>
</organism>
<dbReference type="AlphaFoldDB" id="A0A177NXQ1"/>
<name>A0A177NXQ1_9GAMM</name>
<dbReference type="EMBL" id="LUUK01000084">
    <property type="protein sequence ID" value="OAI22043.1"/>
    <property type="molecule type" value="Genomic_DNA"/>
</dbReference>
<dbReference type="OrthoDB" id="8527650at2"/>
<proteinExistence type="predicted"/>
<dbReference type="RefSeq" id="WP_064026665.1">
    <property type="nucleotide sequence ID" value="NZ_LUUK01000084.1"/>
</dbReference>